<dbReference type="InterPro" id="IPR022655">
    <property type="entry name" value="DUF1553"/>
</dbReference>
<dbReference type="Proteomes" id="UP000309215">
    <property type="component" value="Unassembled WGS sequence"/>
</dbReference>
<dbReference type="Pfam" id="PF07583">
    <property type="entry name" value="PSCyt2"/>
    <property type="match status" value="1"/>
</dbReference>
<feature type="region of interest" description="Disordered" evidence="1">
    <location>
        <begin position="30"/>
        <end position="53"/>
    </location>
</feature>
<evidence type="ECO:0000256" key="1">
    <source>
        <dbReference type="SAM" id="MobiDB-lite"/>
    </source>
</evidence>
<proteinExistence type="predicted"/>
<reference evidence="4 5" key="1">
    <citation type="submission" date="2019-04" db="EMBL/GenBank/DDBJ databases">
        <authorList>
            <person name="Li Y."/>
            <person name="Wang J."/>
        </authorList>
    </citation>
    <scope>NUCLEOTIDE SEQUENCE [LARGE SCALE GENOMIC DNA]</scope>
    <source>
        <strain evidence="4 5">DSM 14668</strain>
    </source>
</reference>
<sequence length="657" mass="70402">MPHSSPTWMRDSFSAAEPRLQSKSAWIPCSRGASAAPRGRAAGRPQVTNPRDAAFPGGLGAGIGPAWAALMLRRTSAWVALALLSACSGGGTGGLPSPSATPSAPPNAAAAAPATIEIAQRVDALLDAEWKAAGVSPAKPATDAQFLRRAWLDLVGTLPSPEVVTSFLADPATDKRARAVDALLASPHFAERWAAYWEDVLLRDDVKGNLVDRAAFRAWLRARFAANTPWDHVVRELVGATGKSSPGGPARERRMAAQNAATEAEIDGVNGATNWLVQYRGGVEDLAGATARTFLGVQIQCAQCHDHKTEKWTTTDFRRFAAAFVRTRVKPVDEKEKGMARTFEVEDGKRGRPGKNATDEAREIATLAPAALDGTTLEGEAPRAELAAWITSTTNPWFGQALVNRVWGMLFGHGFVEPVDDLRPSNPPRAKAVLDALTADFVEHGYDLKRLLRTVCATRAYGLAAGPPAAEATFAAFAPRRLPAPVLLDAVLTATRLDPWIEDTLGERADALRAKMRERFRFVFDVDEDGARAEFDGTIPQALLLLNGPLVGYGSTALSGGALADVLGMPGGDAAKIEALYLRTLSRRPTAEEISRWVHFLDEAAAAPEEPVAPPSGPSPLGKIGKKRGWVAKTPRDRAYEDLFWALLDSSEFAFQH</sequence>
<dbReference type="AlphaFoldDB" id="A0A4U1IEL5"/>
<feature type="compositionally biased region" description="Low complexity" evidence="1">
    <location>
        <begin position="30"/>
        <end position="45"/>
    </location>
</feature>
<dbReference type="PANTHER" id="PTHR35889">
    <property type="entry name" value="CYCLOINULO-OLIGOSACCHARIDE FRUCTANOTRANSFERASE-RELATED"/>
    <property type="match status" value="1"/>
</dbReference>
<organism evidence="4 5">
    <name type="scientific">Polyangium fumosum</name>
    <dbReference type="NCBI Taxonomy" id="889272"/>
    <lineage>
        <taxon>Bacteria</taxon>
        <taxon>Pseudomonadati</taxon>
        <taxon>Myxococcota</taxon>
        <taxon>Polyangia</taxon>
        <taxon>Polyangiales</taxon>
        <taxon>Polyangiaceae</taxon>
        <taxon>Polyangium</taxon>
    </lineage>
</organism>
<dbReference type="InterPro" id="IPR011444">
    <property type="entry name" value="DUF1549"/>
</dbReference>
<dbReference type="OrthoDB" id="127107at2"/>
<protein>
    <submittedName>
        <fullName evidence="4">DUF1549 domain-containing protein</fullName>
    </submittedName>
</protein>
<evidence type="ECO:0000259" key="2">
    <source>
        <dbReference type="Pfam" id="PF07583"/>
    </source>
</evidence>
<dbReference type="Pfam" id="PF07587">
    <property type="entry name" value="PSD1"/>
    <property type="match status" value="1"/>
</dbReference>
<dbReference type="EMBL" id="SSMQ01000139">
    <property type="protein sequence ID" value="TKC92102.1"/>
    <property type="molecule type" value="Genomic_DNA"/>
</dbReference>
<comment type="caution">
    <text evidence="4">The sequence shown here is derived from an EMBL/GenBank/DDBJ whole genome shotgun (WGS) entry which is preliminary data.</text>
</comment>
<evidence type="ECO:0000313" key="4">
    <source>
        <dbReference type="EMBL" id="TKC92102.1"/>
    </source>
</evidence>
<dbReference type="PANTHER" id="PTHR35889:SF3">
    <property type="entry name" value="F-BOX DOMAIN-CONTAINING PROTEIN"/>
    <property type="match status" value="1"/>
</dbReference>
<evidence type="ECO:0000313" key="5">
    <source>
        <dbReference type="Proteomes" id="UP000309215"/>
    </source>
</evidence>
<keyword evidence="5" id="KW-1185">Reference proteome</keyword>
<feature type="domain" description="DUF1553" evidence="3">
    <location>
        <begin position="383"/>
        <end position="496"/>
    </location>
</feature>
<name>A0A4U1IEL5_9BACT</name>
<feature type="domain" description="DUF1549" evidence="2">
    <location>
        <begin position="122"/>
        <end position="327"/>
    </location>
</feature>
<accession>A0A4U1IEL5</accession>
<gene>
    <name evidence="4" type="ORF">E8A74_50490</name>
</gene>
<evidence type="ECO:0000259" key="3">
    <source>
        <dbReference type="Pfam" id="PF07587"/>
    </source>
</evidence>